<comment type="similarity">
    <text evidence="1">Belongs to the peptidase S1C family.</text>
</comment>
<proteinExistence type="inferred from homology"/>
<evidence type="ECO:0000259" key="4">
    <source>
        <dbReference type="PROSITE" id="PS50106"/>
    </source>
</evidence>
<organism evidence="5 6">
    <name type="scientific">Candidatus Giovannonibacteria bacterium GW2011_GWA1_44_25</name>
    <dbReference type="NCBI Taxonomy" id="1618645"/>
    <lineage>
        <taxon>Bacteria</taxon>
        <taxon>Candidatus Giovannoniibacteriota</taxon>
    </lineage>
</organism>
<name>A0A0G1IIU1_9BACT</name>
<keyword evidence="2 5" id="KW-0645">Protease</keyword>
<dbReference type="PATRIC" id="fig|1618645.3.peg.913"/>
<dbReference type="PANTHER" id="PTHR43343">
    <property type="entry name" value="PEPTIDASE S12"/>
    <property type="match status" value="1"/>
</dbReference>
<dbReference type="AlphaFoldDB" id="A0A0G1IIU1"/>
<comment type="caution">
    <text evidence="5">The sequence shown here is derived from an EMBL/GenBank/DDBJ whole genome shotgun (WGS) entry which is preliminary data.</text>
</comment>
<dbReference type="GO" id="GO:0004252">
    <property type="term" value="F:serine-type endopeptidase activity"/>
    <property type="evidence" value="ECO:0007669"/>
    <property type="project" value="InterPro"/>
</dbReference>
<dbReference type="InterPro" id="IPR009003">
    <property type="entry name" value="Peptidase_S1_PA"/>
</dbReference>
<dbReference type="InterPro" id="IPR001478">
    <property type="entry name" value="PDZ"/>
</dbReference>
<dbReference type="PRINTS" id="PR00834">
    <property type="entry name" value="PROTEASES2C"/>
</dbReference>
<evidence type="ECO:0000256" key="1">
    <source>
        <dbReference type="ARBA" id="ARBA00010541"/>
    </source>
</evidence>
<gene>
    <name evidence="5" type="ORF">UW53_C0016G0001</name>
</gene>
<dbReference type="InterPro" id="IPR043504">
    <property type="entry name" value="Peptidase_S1_PA_chymotrypsin"/>
</dbReference>
<evidence type="ECO:0000256" key="2">
    <source>
        <dbReference type="ARBA" id="ARBA00022670"/>
    </source>
</evidence>
<dbReference type="Gene3D" id="2.30.42.10">
    <property type="match status" value="1"/>
</dbReference>
<evidence type="ECO:0000256" key="3">
    <source>
        <dbReference type="ARBA" id="ARBA00022801"/>
    </source>
</evidence>
<dbReference type="PANTHER" id="PTHR43343:SF3">
    <property type="entry name" value="PROTEASE DO-LIKE 8, CHLOROPLASTIC"/>
    <property type="match status" value="1"/>
</dbReference>
<evidence type="ECO:0000313" key="6">
    <source>
        <dbReference type="Proteomes" id="UP000034087"/>
    </source>
</evidence>
<protein>
    <submittedName>
        <fullName evidence="5">Protease Do</fullName>
    </submittedName>
</protein>
<dbReference type="InterPro" id="IPR051201">
    <property type="entry name" value="Chloro_Bact_Ser_Proteases"/>
</dbReference>
<dbReference type="SUPFAM" id="SSF50156">
    <property type="entry name" value="PDZ domain-like"/>
    <property type="match status" value="1"/>
</dbReference>
<dbReference type="Proteomes" id="UP000034087">
    <property type="component" value="Unassembled WGS sequence"/>
</dbReference>
<reference evidence="5 6" key="1">
    <citation type="journal article" date="2015" name="Nature">
        <title>rRNA introns, odd ribosomes, and small enigmatic genomes across a large radiation of phyla.</title>
        <authorList>
            <person name="Brown C.T."/>
            <person name="Hug L.A."/>
            <person name="Thomas B.C."/>
            <person name="Sharon I."/>
            <person name="Castelle C.J."/>
            <person name="Singh A."/>
            <person name="Wilkins M.J."/>
            <person name="Williams K.H."/>
            <person name="Banfield J.F."/>
        </authorList>
    </citation>
    <scope>NUCLEOTIDE SEQUENCE [LARGE SCALE GENOMIC DNA]</scope>
</reference>
<dbReference type="PROSITE" id="PS50106">
    <property type="entry name" value="PDZ"/>
    <property type="match status" value="1"/>
</dbReference>
<feature type="domain" description="PDZ" evidence="4">
    <location>
        <begin position="328"/>
        <end position="409"/>
    </location>
</feature>
<keyword evidence="3" id="KW-0378">Hydrolase</keyword>
<dbReference type="GO" id="GO:0006508">
    <property type="term" value="P:proteolysis"/>
    <property type="evidence" value="ECO:0007669"/>
    <property type="project" value="UniProtKB-KW"/>
</dbReference>
<dbReference type="InterPro" id="IPR036034">
    <property type="entry name" value="PDZ_sf"/>
</dbReference>
<dbReference type="Pfam" id="PF13365">
    <property type="entry name" value="Trypsin_2"/>
    <property type="match status" value="1"/>
</dbReference>
<dbReference type="InterPro" id="IPR001940">
    <property type="entry name" value="Peptidase_S1C"/>
</dbReference>
<sequence length="422" mass="45258">MNDMTKHQLVLLVLLVSFITALVTGIVTVTLINQAPQPITQTIQRVIEKTIGALPEPLQKDEKKEFEANALARDILIEDIARRASLSVVSVVATKDIPVIEQYFTNPFPEDDFFGQFFPEFRIPQYRQKGTEKQQVSSGSGFFVSQDGFLLTNRHVVEDSGAEYSVIMNDGKKLKAKIVARDTVNDMAVLKIDGAPAGGFISLPLGDSNTVTIGQTAIAIGNALGEFQNTVSVGVISGLRRTITALGSASGPEELSQVIQTDAAINPGNSGGPLLNLRGEVVGLNAAIAKDAENVGFSIPINQLKKALESAKTSGKIIYPYIGVRYVLVSPQLKEKNKLPVDYGALVVGGSNNEPAVLLNSPASKVGIKEGDIILEFGGVKINSSNPLSKLIQQKNVGDKVALKILRDGKEISVDVTLEERK</sequence>
<dbReference type="Gene3D" id="2.40.10.10">
    <property type="entry name" value="Trypsin-like serine proteases"/>
    <property type="match status" value="2"/>
</dbReference>
<evidence type="ECO:0000313" key="5">
    <source>
        <dbReference type="EMBL" id="KKT59291.1"/>
    </source>
</evidence>
<dbReference type="Pfam" id="PF13180">
    <property type="entry name" value="PDZ_2"/>
    <property type="match status" value="1"/>
</dbReference>
<dbReference type="EMBL" id="LCIR01000016">
    <property type="protein sequence ID" value="KKT59291.1"/>
    <property type="molecule type" value="Genomic_DNA"/>
</dbReference>
<dbReference type="SUPFAM" id="SSF50494">
    <property type="entry name" value="Trypsin-like serine proteases"/>
    <property type="match status" value="1"/>
</dbReference>
<accession>A0A0G1IIU1</accession>
<dbReference type="SMART" id="SM00228">
    <property type="entry name" value="PDZ"/>
    <property type="match status" value="1"/>
</dbReference>